<feature type="domain" description="SIS" evidence="6">
    <location>
        <begin position="125"/>
        <end position="265"/>
    </location>
</feature>
<evidence type="ECO:0000256" key="2">
    <source>
        <dbReference type="ARBA" id="ARBA00023125"/>
    </source>
</evidence>
<evidence type="ECO:0000259" key="6">
    <source>
        <dbReference type="PROSITE" id="PS51464"/>
    </source>
</evidence>
<dbReference type="SUPFAM" id="SSF46689">
    <property type="entry name" value="Homeodomain-like"/>
    <property type="match status" value="1"/>
</dbReference>
<dbReference type="Proteomes" id="UP000250790">
    <property type="component" value="Unassembled WGS sequence"/>
</dbReference>
<keyword evidence="1" id="KW-0805">Transcription regulation</keyword>
<evidence type="ECO:0000256" key="3">
    <source>
        <dbReference type="ARBA" id="ARBA00023152"/>
    </source>
</evidence>
<dbReference type="PROSITE" id="PS51071">
    <property type="entry name" value="HTH_RPIR"/>
    <property type="match status" value="1"/>
</dbReference>
<dbReference type="SUPFAM" id="SSF53697">
    <property type="entry name" value="SIS domain"/>
    <property type="match status" value="1"/>
</dbReference>
<gene>
    <name evidence="7" type="ORF">B9Z37_03420</name>
</gene>
<keyword evidence="8" id="KW-1185">Reference proteome</keyword>
<accession>A0A315ECA8</accession>
<dbReference type="GO" id="GO:0003700">
    <property type="term" value="F:DNA-binding transcription factor activity"/>
    <property type="evidence" value="ECO:0007669"/>
    <property type="project" value="InterPro"/>
</dbReference>
<dbReference type="EMBL" id="NESN01000001">
    <property type="protein sequence ID" value="PUE55610.1"/>
    <property type="molecule type" value="Genomic_DNA"/>
</dbReference>
<dbReference type="OrthoDB" id="257751at2"/>
<keyword evidence="3" id="KW-0324">Glycolysis</keyword>
<dbReference type="CDD" id="cd05013">
    <property type="entry name" value="SIS_RpiR"/>
    <property type="match status" value="1"/>
</dbReference>
<evidence type="ECO:0000313" key="8">
    <source>
        <dbReference type="Proteomes" id="UP000250790"/>
    </source>
</evidence>
<evidence type="ECO:0000313" key="7">
    <source>
        <dbReference type="EMBL" id="PUE55610.1"/>
    </source>
</evidence>
<dbReference type="PANTHER" id="PTHR30514">
    <property type="entry name" value="GLUCOKINASE"/>
    <property type="match status" value="1"/>
</dbReference>
<dbReference type="InterPro" id="IPR036388">
    <property type="entry name" value="WH-like_DNA-bd_sf"/>
</dbReference>
<evidence type="ECO:0000256" key="4">
    <source>
        <dbReference type="ARBA" id="ARBA00023163"/>
    </source>
</evidence>
<reference evidence="7 8" key="1">
    <citation type="submission" date="2017-04" db="EMBL/GenBank/DDBJ databases">
        <title>Unexpected and diverse lifestyles within the genus Limnohabitans.</title>
        <authorList>
            <person name="Kasalicky V."/>
            <person name="Mehrshad M."/>
            <person name="Andrei S.-A."/>
            <person name="Salcher M."/>
            <person name="Kratochvilova H."/>
            <person name="Simek K."/>
            <person name="Ghai R."/>
        </authorList>
    </citation>
    <scope>NUCLEOTIDE SEQUENCE [LARGE SCALE GENOMIC DNA]</scope>
    <source>
        <strain evidence="7 8">II-B4</strain>
    </source>
</reference>
<keyword evidence="2" id="KW-0238">DNA-binding</keyword>
<dbReference type="Gene3D" id="1.10.10.10">
    <property type="entry name" value="Winged helix-like DNA-binding domain superfamily/Winged helix DNA-binding domain"/>
    <property type="match status" value="1"/>
</dbReference>
<evidence type="ECO:0000256" key="1">
    <source>
        <dbReference type="ARBA" id="ARBA00023015"/>
    </source>
</evidence>
<comment type="caution">
    <text evidence="7">The sequence shown here is derived from an EMBL/GenBank/DDBJ whole genome shotgun (WGS) entry which is preliminary data.</text>
</comment>
<dbReference type="GO" id="GO:0006096">
    <property type="term" value="P:glycolytic process"/>
    <property type="evidence" value="ECO:0007669"/>
    <property type="project" value="UniProtKB-KW"/>
</dbReference>
<dbReference type="Gene3D" id="3.40.50.10490">
    <property type="entry name" value="Glucose-6-phosphate isomerase like protein, domain 1"/>
    <property type="match status" value="1"/>
</dbReference>
<name>A0A315ECA8_9BURK</name>
<sequence>MTEHHPSLLQRLQTAAPGLPRAQQQVIAALLQDPEGALSLSVDALARQAQVSMPTIMRTARQLGFEGVREFKLALAQDLARHAPVHSSVTMHDSTTDIVHKILSGAAASITALQQQLDPLILEKAAKLLASAERIDCYSVGATSAFMASDLQGRLFRLGRHAHAVHDAHQQLISAATLGPSGVAVAISHVGRMPFMLEAVGFARSQGAKVIAITQPDTALAQMADVVIGVSVPPDAVMRVGTEAYIAHLLVIELLMVLVLQALGPDAARHLAQFKSVLQAHGQDVDQHPTVDWAWSSVEKDAQA</sequence>
<feature type="domain" description="HTH rpiR-type" evidence="5">
    <location>
        <begin position="6"/>
        <end position="82"/>
    </location>
</feature>
<dbReference type="InterPro" id="IPR001347">
    <property type="entry name" value="SIS_dom"/>
</dbReference>
<dbReference type="InterPro" id="IPR009057">
    <property type="entry name" value="Homeodomain-like_sf"/>
</dbReference>
<dbReference type="InterPro" id="IPR000281">
    <property type="entry name" value="HTH_RpiR"/>
</dbReference>
<dbReference type="InterPro" id="IPR047640">
    <property type="entry name" value="RpiR-like"/>
</dbReference>
<keyword evidence="4" id="KW-0804">Transcription</keyword>
<dbReference type="PROSITE" id="PS51464">
    <property type="entry name" value="SIS"/>
    <property type="match status" value="1"/>
</dbReference>
<organism evidence="7 8">
    <name type="scientific">Limnohabitans parvus II-B4</name>
    <dbReference type="NCBI Taxonomy" id="1293052"/>
    <lineage>
        <taxon>Bacteria</taxon>
        <taxon>Pseudomonadati</taxon>
        <taxon>Pseudomonadota</taxon>
        <taxon>Betaproteobacteria</taxon>
        <taxon>Burkholderiales</taxon>
        <taxon>Comamonadaceae</taxon>
        <taxon>Limnohabitans</taxon>
    </lineage>
</organism>
<protein>
    <submittedName>
        <fullName evidence="7">RpiR family transcriptional regulator</fullName>
    </submittedName>
</protein>
<dbReference type="Pfam" id="PF01418">
    <property type="entry name" value="HTH_6"/>
    <property type="match status" value="1"/>
</dbReference>
<dbReference type="GO" id="GO:0003677">
    <property type="term" value="F:DNA binding"/>
    <property type="evidence" value="ECO:0007669"/>
    <property type="project" value="UniProtKB-KW"/>
</dbReference>
<proteinExistence type="predicted"/>
<dbReference type="GO" id="GO:0097367">
    <property type="term" value="F:carbohydrate derivative binding"/>
    <property type="evidence" value="ECO:0007669"/>
    <property type="project" value="InterPro"/>
</dbReference>
<dbReference type="PANTHER" id="PTHR30514:SF1">
    <property type="entry name" value="HTH-TYPE TRANSCRIPTIONAL REGULATOR HEXR-RELATED"/>
    <property type="match status" value="1"/>
</dbReference>
<dbReference type="Pfam" id="PF01380">
    <property type="entry name" value="SIS"/>
    <property type="match status" value="1"/>
</dbReference>
<dbReference type="AlphaFoldDB" id="A0A315ECA8"/>
<dbReference type="RefSeq" id="WP_108311600.1">
    <property type="nucleotide sequence ID" value="NZ_NESN01000001.1"/>
</dbReference>
<dbReference type="InterPro" id="IPR035472">
    <property type="entry name" value="RpiR-like_SIS"/>
</dbReference>
<dbReference type="InterPro" id="IPR046348">
    <property type="entry name" value="SIS_dom_sf"/>
</dbReference>
<evidence type="ECO:0000259" key="5">
    <source>
        <dbReference type="PROSITE" id="PS51071"/>
    </source>
</evidence>